<reference evidence="1 2" key="1">
    <citation type="journal article" date="2019" name="Sci. Rep.">
        <title>Nanopore sequencing improves the draft genome of the human pathogenic amoeba Naegleria fowleri.</title>
        <authorList>
            <person name="Liechti N."/>
            <person name="Schurch N."/>
            <person name="Bruggmann R."/>
            <person name="Wittwer M."/>
        </authorList>
    </citation>
    <scope>NUCLEOTIDE SEQUENCE [LARGE SCALE GENOMIC DNA]</scope>
    <source>
        <strain evidence="1 2">ATCC 30894</strain>
    </source>
</reference>
<sequence length="151" mass="18336">MLSLQKILSRFTDEEFCELFKPINNGQHRLLRISLLEIERFFFIEFQCEFRDYAFYTYYYHFNVDDRSLNMAFTDYEDCVLCWDDRWKWIGKQIERGCSNDSVLNIKYLDDVQVKHSNAITRRNVMELLKTPFIQMNSRIGDFIVVIVMDH</sequence>
<evidence type="ECO:0000313" key="1">
    <source>
        <dbReference type="EMBL" id="KAF0980672.1"/>
    </source>
</evidence>
<accession>A0A6A5C1M8</accession>
<comment type="caution">
    <text evidence="1">The sequence shown here is derived from an EMBL/GenBank/DDBJ whole genome shotgun (WGS) entry which is preliminary data.</text>
</comment>
<dbReference type="GeneID" id="68120370"/>
<dbReference type="Proteomes" id="UP000444721">
    <property type="component" value="Unassembled WGS sequence"/>
</dbReference>
<organism evidence="1 2">
    <name type="scientific">Naegleria fowleri</name>
    <name type="common">Brain eating amoeba</name>
    <dbReference type="NCBI Taxonomy" id="5763"/>
    <lineage>
        <taxon>Eukaryota</taxon>
        <taxon>Discoba</taxon>
        <taxon>Heterolobosea</taxon>
        <taxon>Tetramitia</taxon>
        <taxon>Eutetramitia</taxon>
        <taxon>Vahlkampfiidae</taxon>
        <taxon>Naegleria</taxon>
    </lineage>
</organism>
<proteinExistence type="predicted"/>
<protein>
    <submittedName>
        <fullName evidence="1">Uncharacterized protein</fullName>
    </submittedName>
</protein>
<gene>
    <name evidence="1" type="ORF">FDP41_013155</name>
</gene>
<keyword evidence="2" id="KW-1185">Reference proteome</keyword>
<dbReference type="VEuPathDB" id="AmoebaDB:NfTy_035830"/>
<dbReference type="RefSeq" id="XP_044565385.1">
    <property type="nucleotide sequence ID" value="XM_044703754.1"/>
</dbReference>
<name>A0A6A5C1M8_NAEFO</name>
<dbReference type="VEuPathDB" id="AmoebaDB:FDP41_013155"/>
<dbReference type="VEuPathDB" id="AmoebaDB:NF0027370"/>
<dbReference type="AlphaFoldDB" id="A0A6A5C1M8"/>
<dbReference type="EMBL" id="VFQX01000017">
    <property type="protein sequence ID" value="KAF0980672.1"/>
    <property type="molecule type" value="Genomic_DNA"/>
</dbReference>
<evidence type="ECO:0000313" key="2">
    <source>
        <dbReference type="Proteomes" id="UP000444721"/>
    </source>
</evidence>